<proteinExistence type="predicted"/>
<dbReference type="PROSITE" id="PS00135">
    <property type="entry name" value="TRYPSIN_SER"/>
    <property type="match status" value="1"/>
</dbReference>
<evidence type="ECO:0000256" key="6">
    <source>
        <dbReference type="ARBA" id="ARBA00023157"/>
    </source>
</evidence>
<reference evidence="11" key="2">
    <citation type="submission" date="2025-09" db="UniProtKB">
        <authorList>
            <consortium name="Ensembl"/>
        </authorList>
    </citation>
    <scope>IDENTIFICATION</scope>
</reference>
<reference evidence="11" key="1">
    <citation type="submission" date="2025-08" db="UniProtKB">
        <authorList>
            <consortium name="Ensembl"/>
        </authorList>
    </citation>
    <scope>IDENTIFICATION</scope>
</reference>
<dbReference type="InterPro" id="IPR018114">
    <property type="entry name" value="TRYPSIN_HIS"/>
</dbReference>
<dbReference type="Gene3D" id="2.40.10.10">
    <property type="entry name" value="Trypsin-like serine proteases"/>
    <property type="match status" value="2"/>
</dbReference>
<evidence type="ECO:0000256" key="2">
    <source>
        <dbReference type="ARBA" id="ARBA00022729"/>
    </source>
</evidence>
<dbReference type="GO" id="GO:0006508">
    <property type="term" value="P:proteolysis"/>
    <property type="evidence" value="ECO:0007669"/>
    <property type="project" value="UniProtKB-KW"/>
</dbReference>
<dbReference type="InterPro" id="IPR033116">
    <property type="entry name" value="TRYPSIN_SER"/>
</dbReference>
<dbReference type="PROSITE" id="PS00134">
    <property type="entry name" value="TRYPSIN_HIS"/>
    <property type="match status" value="1"/>
</dbReference>
<keyword evidence="2" id="KW-0732">Signal</keyword>
<feature type="domain" description="Peptidase S1" evidence="10">
    <location>
        <begin position="46"/>
        <end position="272"/>
    </location>
</feature>
<sequence length="298" mass="33308">MEPAHRQGPRVSLQRSLMGMHSTDAPFLSLSAYIILTFPISLAARIIGGREVKPHSRPYMAYLIIQNGSKPFFSCGGFLIRPDAVLSAAHCLLAFHGRKLRITVILGAHNIRGRERSQQKFRVRQWVIHPKYSRDGFKNDIVLLKLKPKARINKNVQLISIPRRMERVIVGTKCEVAGWGWTSVPGHTTNVMREVELKVQKEEICQNLFKNYQRQSMICVGGDSSKKGDSGGPLICKKKAHGIVSHGRERHPSPEVYTNISYFEPWIREQLRKGHSPGPFVPGRPPGAAALRGAAQAG</sequence>
<keyword evidence="12" id="KW-1185">Reference proteome</keyword>
<feature type="region of interest" description="Disordered" evidence="8">
    <location>
        <begin position="274"/>
        <end position="298"/>
    </location>
</feature>
<feature type="transmembrane region" description="Helical" evidence="9">
    <location>
        <begin position="27"/>
        <end position="47"/>
    </location>
</feature>
<keyword evidence="6" id="KW-1015">Disulfide bond</keyword>
<dbReference type="SMART" id="SM00020">
    <property type="entry name" value="Tryp_SPc"/>
    <property type="match status" value="1"/>
</dbReference>
<dbReference type="Ensembl" id="ENSCRFT00000007413.1">
    <property type="protein sequence ID" value="ENSCRFP00000007157.1"/>
    <property type="gene ID" value="ENSCRFG00000005554.1"/>
</dbReference>
<evidence type="ECO:0000256" key="7">
    <source>
        <dbReference type="RuleBase" id="RU363034"/>
    </source>
</evidence>
<feature type="compositionally biased region" description="Low complexity" evidence="8">
    <location>
        <begin position="286"/>
        <end position="298"/>
    </location>
</feature>
<dbReference type="SUPFAM" id="SSF50494">
    <property type="entry name" value="Trypsin-like serine proteases"/>
    <property type="match status" value="1"/>
</dbReference>
<keyword evidence="5" id="KW-0865">Zymogen</keyword>
<dbReference type="PROSITE" id="PS50240">
    <property type="entry name" value="TRYPSIN_DOM"/>
    <property type="match status" value="1"/>
</dbReference>
<keyword evidence="3 7" id="KW-0378">Hydrolase</keyword>
<evidence type="ECO:0000256" key="4">
    <source>
        <dbReference type="ARBA" id="ARBA00022825"/>
    </source>
</evidence>
<evidence type="ECO:0000256" key="9">
    <source>
        <dbReference type="SAM" id="Phobius"/>
    </source>
</evidence>
<name>A0A8C3QJL5_9PASS</name>
<dbReference type="InterPro" id="IPR009003">
    <property type="entry name" value="Peptidase_S1_PA"/>
</dbReference>
<protein>
    <recommendedName>
        <fullName evidence="10">Peptidase S1 domain-containing protein</fullName>
    </recommendedName>
</protein>
<dbReference type="AlphaFoldDB" id="A0A8C3QJL5"/>
<accession>A0A8C3QJL5</accession>
<keyword evidence="9" id="KW-1133">Transmembrane helix</keyword>
<dbReference type="InterPro" id="IPR043504">
    <property type="entry name" value="Peptidase_S1_PA_chymotrypsin"/>
</dbReference>
<evidence type="ECO:0000256" key="3">
    <source>
        <dbReference type="ARBA" id="ARBA00022801"/>
    </source>
</evidence>
<dbReference type="InterPro" id="IPR001314">
    <property type="entry name" value="Peptidase_S1A"/>
</dbReference>
<dbReference type="Proteomes" id="UP000694396">
    <property type="component" value="Unplaced"/>
</dbReference>
<dbReference type="PANTHER" id="PTHR24271:SF81">
    <property type="entry name" value="GRANZYME B"/>
    <property type="match status" value="1"/>
</dbReference>
<dbReference type="CDD" id="cd00190">
    <property type="entry name" value="Tryp_SPc"/>
    <property type="match status" value="1"/>
</dbReference>
<evidence type="ECO:0000259" key="10">
    <source>
        <dbReference type="PROSITE" id="PS50240"/>
    </source>
</evidence>
<dbReference type="PRINTS" id="PR00722">
    <property type="entry name" value="CHYMOTRYPSIN"/>
</dbReference>
<dbReference type="PANTHER" id="PTHR24271">
    <property type="entry name" value="KALLIKREIN-RELATED"/>
    <property type="match status" value="1"/>
</dbReference>
<evidence type="ECO:0000313" key="12">
    <source>
        <dbReference type="Proteomes" id="UP000694396"/>
    </source>
</evidence>
<keyword evidence="1 7" id="KW-0645">Protease</keyword>
<keyword evidence="4 7" id="KW-0720">Serine protease</keyword>
<keyword evidence="9" id="KW-0472">Membrane</keyword>
<dbReference type="Pfam" id="PF00089">
    <property type="entry name" value="Trypsin"/>
    <property type="match status" value="1"/>
</dbReference>
<organism evidence="11 12">
    <name type="scientific">Cyanoderma ruficeps</name>
    <name type="common">rufous-capped babbler</name>
    <dbReference type="NCBI Taxonomy" id="181631"/>
    <lineage>
        <taxon>Eukaryota</taxon>
        <taxon>Metazoa</taxon>
        <taxon>Chordata</taxon>
        <taxon>Craniata</taxon>
        <taxon>Vertebrata</taxon>
        <taxon>Euteleostomi</taxon>
        <taxon>Archelosauria</taxon>
        <taxon>Archosauria</taxon>
        <taxon>Dinosauria</taxon>
        <taxon>Saurischia</taxon>
        <taxon>Theropoda</taxon>
        <taxon>Coelurosauria</taxon>
        <taxon>Aves</taxon>
        <taxon>Neognathae</taxon>
        <taxon>Neoaves</taxon>
        <taxon>Telluraves</taxon>
        <taxon>Australaves</taxon>
        <taxon>Passeriformes</taxon>
        <taxon>Sylvioidea</taxon>
        <taxon>Timaliidae</taxon>
        <taxon>Cyanoderma</taxon>
    </lineage>
</organism>
<dbReference type="GO" id="GO:0004252">
    <property type="term" value="F:serine-type endopeptidase activity"/>
    <property type="evidence" value="ECO:0007669"/>
    <property type="project" value="InterPro"/>
</dbReference>
<evidence type="ECO:0000256" key="8">
    <source>
        <dbReference type="SAM" id="MobiDB-lite"/>
    </source>
</evidence>
<dbReference type="InterPro" id="IPR001254">
    <property type="entry name" value="Trypsin_dom"/>
</dbReference>
<evidence type="ECO:0000256" key="5">
    <source>
        <dbReference type="ARBA" id="ARBA00023145"/>
    </source>
</evidence>
<evidence type="ECO:0000256" key="1">
    <source>
        <dbReference type="ARBA" id="ARBA00022670"/>
    </source>
</evidence>
<keyword evidence="9" id="KW-0812">Transmembrane</keyword>
<evidence type="ECO:0000313" key="11">
    <source>
        <dbReference type="Ensembl" id="ENSCRFP00000007157.1"/>
    </source>
</evidence>
<dbReference type="FunFam" id="2.40.10.10:FF:000005">
    <property type="entry name" value="Serine protease 37"/>
    <property type="match status" value="1"/>
</dbReference>